<evidence type="ECO:0000256" key="1">
    <source>
        <dbReference type="SAM" id="Phobius"/>
    </source>
</evidence>
<reference evidence="3 4" key="1">
    <citation type="submission" date="2016-10" db="EMBL/GenBank/DDBJ databases">
        <authorList>
            <person name="de Groot N.N."/>
        </authorList>
    </citation>
    <scope>NUCLEOTIDE SEQUENCE [LARGE SCALE GENOMIC DNA]</scope>
    <source>
        <strain evidence="3 4">DSM 19981</strain>
    </source>
</reference>
<dbReference type="STRING" id="1123062.SAMN02745775_11429"/>
<evidence type="ECO:0000313" key="3">
    <source>
        <dbReference type="EMBL" id="SFL00674.1"/>
    </source>
</evidence>
<dbReference type="RefSeq" id="WP_092962603.1">
    <property type="nucleotide sequence ID" value="NZ_FOSQ01000014.1"/>
</dbReference>
<dbReference type="InterPro" id="IPR007038">
    <property type="entry name" value="HupE_UreJ"/>
</dbReference>
<feature type="signal peptide" evidence="2">
    <location>
        <begin position="1"/>
        <end position="20"/>
    </location>
</feature>
<keyword evidence="2" id="KW-0732">Signal</keyword>
<keyword evidence="4" id="KW-1185">Reference proteome</keyword>
<keyword evidence="1" id="KW-1133">Transmembrane helix</keyword>
<feature type="transmembrane region" description="Helical" evidence="1">
    <location>
        <begin position="146"/>
        <end position="169"/>
    </location>
</feature>
<name>A0A1I4E4C1_9PROT</name>
<dbReference type="EMBL" id="FOSQ01000014">
    <property type="protein sequence ID" value="SFL00674.1"/>
    <property type="molecule type" value="Genomic_DNA"/>
</dbReference>
<feature type="transmembrane region" description="Helical" evidence="1">
    <location>
        <begin position="70"/>
        <end position="89"/>
    </location>
</feature>
<protein>
    <submittedName>
        <fullName evidence="3">Urease accessory protein</fullName>
    </submittedName>
</protein>
<keyword evidence="1" id="KW-0472">Membrane</keyword>
<keyword evidence="1" id="KW-0812">Transmembrane</keyword>
<evidence type="ECO:0000313" key="4">
    <source>
        <dbReference type="Proteomes" id="UP000199473"/>
    </source>
</evidence>
<dbReference type="OrthoDB" id="9808192at2"/>
<evidence type="ECO:0000256" key="2">
    <source>
        <dbReference type="SAM" id="SignalP"/>
    </source>
</evidence>
<proteinExistence type="predicted"/>
<dbReference type="Proteomes" id="UP000199473">
    <property type="component" value="Unassembled WGS sequence"/>
</dbReference>
<feature type="chain" id="PRO_5011470226" evidence="2">
    <location>
        <begin position="21"/>
        <end position="195"/>
    </location>
</feature>
<feature type="transmembrane region" description="Helical" evidence="1">
    <location>
        <begin position="95"/>
        <end position="112"/>
    </location>
</feature>
<accession>A0A1I4E4C1</accession>
<feature type="transmembrane region" description="Helical" evidence="1">
    <location>
        <begin position="44"/>
        <end position="63"/>
    </location>
</feature>
<dbReference type="Pfam" id="PF04955">
    <property type="entry name" value="HupE_UreJ"/>
    <property type="match status" value="1"/>
</dbReference>
<dbReference type="AlphaFoldDB" id="A0A1I4E4C1"/>
<sequence>MNRLLLPIAALALSAGPAAAHHPMGGAMPATAMEGLLSGLGHPVIGLDHLAFLLGLALVAGLAGWGAMRVVIFVLGSLAGVATAWMGLALPGAEVLVALSVIGIGIALLARVEAPAGAWAALLAVAGLAHGQAFAEAVIGAEATPVLSYLAGLAVVQGALVLGIARLVAERPSLGLVPRLAGVLVAVVGAAALLA</sequence>
<feature type="transmembrane region" description="Helical" evidence="1">
    <location>
        <begin position="119"/>
        <end position="140"/>
    </location>
</feature>
<organism evidence="3 4">
    <name type="scientific">Falsiroseomonas stagni DSM 19981</name>
    <dbReference type="NCBI Taxonomy" id="1123062"/>
    <lineage>
        <taxon>Bacteria</taxon>
        <taxon>Pseudomonadati</taxon>
        <taxon>Pseudomonadota</taxon>
        <taxon>Alphaproteobacteria</taxon>
        <taxon>Acetobacterales</taxon>
        <taxon>Roseomonadaceae</taxon>
        <taxon>Falsiroseomonas</taxon>
    </lineage>
</organism>
<feature type="transmembrane region" description="Helical" evidence="1">
    <location>
        <begin position="176"/>
        <end position="194"/>
    </location>
</feature>
<gene>
    <name evidence="3" type="ORF">SAMN02745775_11429</name>
</gene>